<evidence type="ECO:0000256" key="3">
    <source>
        <dbReference type="ARBA" id="ARBA00023163"/>
    </source>
</evidence>
<reference evidence="5 6" key="1">
    <citation type="journal article" date="2017" name="Int. J. Syst. Evol. Microbiol.">
        <title>Rouxiella badensis sp. nov. and Rouxiella silvae sp. nov. isolated from peat bog soil in Germany and emendation of the genus description.</title>
        <authorList>
            <person name="Le Fleche-Mateos A."/>
            <person name="Kugler J.H."/>
            <person name="Hansen S.H."/>
            <person name="Syldatk C."/>
            <person name="Hausmann R."/>
            <person name="Lomprez F."/>
            <person name="Vandenbogaert M."/>
            <person name="Manuguerra J.C."/>
            <person name="Grimont P.A."/>
        </authorList>
    </citation>
    <scope>NUCLEOTIDE SEQUENCE [LARGE SCALE GENOMIC DNA]</scope>
    <source>
        <strain evidence="5 6">DSM 100043</strain>
    </source>
</reference>
<dbReference type="STRING" id="1646377.BS640_05885"/>
<keyword evidence="3" id="KW-0804">Transcription</keyword>
<dbReference type="EMBL" id="MRWE01000007">
    <property type="protein sequence ID" value="ORJ26369.1"/>
    <property type="molecule type" value="Genomic_DNA"/>
</dbReference>
<dbReference type="PROSITE" id="PS01124">
    <property type="entry name" value="HTH_ARAC_FAMILY_2"/>
    <property type="match status" value="1"/>
</dbReference>
<dbReference type="InterPro" id="IPR037923">
    <property type="entry name" value="HTH-like"/>
</dbReference>
<keyword evidence="1" id="KW-0805">Transcription regulation</keyword>
<dbReference type="GO" id="GO:0003700">
    <property type="term" value="F:DNA-binding transcription factor activity"/>
    <property type="evidence" value="ECO:0007669"/>
    <property type="project" value="InterPro"/>
</dbReference>
<evidence type="ECO:0000256" key="2">
    <source>
        <dbReference type="ARBA" id="ARBA00023125"/>
    </source>
</evidence>
<protein>
    <submittedName>
        <fullName evidence="5">AraC family transcriptional regulator</fullName>
    </submittedName>
</protein>
<keyword evidence="2" id="KW-0238">DNA-binding</keyword>
<evidence type="ECO:0000256" key="1">
    <source>
        <dbReference type="ARBA" id="ARBA00023015"/>
    </source>
</evidence>
<dbReference type="Gene3D" id="1.10.10.60">
    <property type="entry name" value="Homeodomain-like"/>
    <property type="match status" value="1"/>
</dbReference>
<dbReference type="InterPro" id="IPR050204">
    <property type="entry name" value="AraC_XylS_family_regulators"/>
</dbReference>
<dbReference type="SUPFAM" id="SSF46689">
    <property type="entry name" value="Homeodomain-like"/>
    <property type="match status" value="2"/>
</dbReference>
<evidence type="ECO:0000313" key="6">
    <source>
        <dbReference type="Proteomes" id="UP000192536"/>
    </source>
</evidence>
<dbReference type="AlphaFoldDB" id="A0A1X0WHY2"/>
<name>A0A1X0WHY2_9GAMM</name>
<feature type="domain" description="HTH araC/xylS-type" evidence="4">
    <location>
        <begin position="174"/>
        <end position="271"/>
    </location>
</feature>
<sequence length="277" mass="31626">MNNDWIDVRHSPEYQIETIHAHFEGHAYDAHWHDSYLVGVTQQGTQQFHCRRNKITSTPGDIFLLEPGEIHDGDAPIEGGFTYQTFYLSPEWLDREIRHLFHDTPSSYELSFAKTLNSDPRLAQAIAQTFQLLHFGEFRIVQQSALDNLLAHLAPHIHWRAEASAAHLALGCAHLAREYMHAHLNEDLSLQELAAATGTDRFTLTRAFKQAFGIAPHAYLVQLRLAEARIRLSQGEKPVQVAAELGFADQSHLGRWFRRAYRLSPAQYRQICTNLPD</sequence>
<accession>A0A1X0WHY2</accession>
<dbReference type="InterPro" id="IPR009057">
    <property type="entry name" value="Homeodomain-like_sf"/>
</dbReference>
<dbReference type="RefSeq" id="WP_017490046.1">
    <property type="nucleotide sequence ID" value="NZ_MRWE01000007.1"/>
</dbReference>
<dbReference type="PANTHER" id="PTHR46796:SF2">
    <property type="entry name" value="TRANSCRIPTIONAL REGULATORY PROTEIN"/>
    <property type="match status" value="1"/>
</dbReference>
<dbReference type="InterPro" id="IPR003313">
    <property type="entry name" value="AraC-bd"/>
</dbReference>
<dbReference type="SUPFAM" id="SSF51215">
    <property type="entry name" value="Regulatory protein AraC"/>
    <property type="match status" value="1"/>
</dbReference>
<dbReference type="InterPro" id="IPR018060">
    <property type="entry name" value="HTH_AraC"/>
</dbReference>
<dbReference type="Pfam" id="PF02311">
    <property type="entry name" value="AraC_binding"/>
    <property type="match status" value="1"/>
</dbReference>
<proteinExistence type="predicted"/>
<gene>
    <name evidence="5" type="ORF">BS640_05885</name>
</gene>
<dbReference type="GO" id="GO:0043565">
    <property type="term" value="F:sequence-specific DNA binding"/>
    <property type="evidence" value="ECO:0007669"/>
    <property type="project" value="InterPro"/>
</dbReference>
<dbReference type="PANTHER" id="PTHR46796">
    <property type="entry name" value="HTH-TYPE TRANSCRIPTIONAL ACTIVATOR RHAS-RELATED"/>
    <property type="match status" value="1"/>
</dbReference>
<keyword evidence="6" id="KW-1185">Reference proteome</keyword>
<evidence type="ECO:0000259" key="4">
    <source>
        <dbReference type="PROSITE" id="PS01124"/>
    </source>
</evidence>
<evidence type="ECO:0000313" key="5">
    <source>
        <dbReference type="EMBL" id="ORJ26369.1"/>
    </source>
</evidence>
<comment type="caution">
    <text evidence="5">The sequence shown here is derived from an EMBL/GenBank/DDBJ whole genome shotgun (WGS) entry which is preliminary data.</text>
</comment>
<dbReference type="SMART" id="SM00342">
    <property type="entry name" value="HTH_ARAC"/>
    <property type="match status" value="1"/>
</dbReference>
<dbReference type="Pfam" id="PF12833">
    <property type="entry name" value="HTH_18"/>
    <property type="match status" value="1"/>
</dbReference>
<dbReference type="Proteomes" id="UP000192536">
    <property type="component" value="Unassembled WGS sequence"/>
</dbReference>
<organism evidence="5 6">
    <name type="scientific">Rouxiella badensis</name>
    <dbReference type="NCBI Taxonomy" id="1646377"/>
    <lineage>
        <taxon>Bacteria</taxon>
        <taxon>Pseudomonadati</taxon>
        <taxon>Pseudomonadota</taxon>
        <taxon>Gammaproteobacteria</taxon>
        <taxon>Enterobacterales</taxon>
        <taxon>Yersiniaceae</taxon>
        <taxon>Rouxiella</taxon>
    </lineage>
</organism>